<dbReference type="Pfam" id="PF03060">
    <property type="entry name" value="NMO"/>
    <property type="match status" value="1"/>
</dbReference>
<evidence type="ECO:0000256" key="7">
    <source>
        <dbReference type="ARBA" id="ARBA00023033"/>
    </source>
</evidence>
<evidence type="ECO:0000313" key="10">
    <source>
        <dbReference type="EMBL" id="MBD1431542.1"/>
    </source>
</evidence>
<dbReference type="Proteomes" id="UP000602759">
    <property type="component" value="Unassembled WGS sequence"/>
</dbReference>
<evidence type="ECO:0000256" key="4">
    <source>
        <dbReference type="ARBA" id="ARBA00022630"/>
    </source>
</evidence>
<dbReference type="SUPFAM" id="SSF51412">
    <property type="entry name" value="Inosine monophosphate dehydrogenase (IMPDH)"/>
    <property type="match status" value="1"/>
</dbReference>
<evidence type="ECO:0000256" key="3">
    <source>
        <dbReference type="ARBA" id="ARBA00022575"/>
    </source>
</evidence>
<organism evidence="10 11">
    <name type="scientific">Sphingobacterium micropteri</name>
    <dbReference type="NCBI Taxonomy" id="2763501"/>
    <lineage>
        <taxon>Bacteria</taxon>
        <taxon>Pseudomonadati</taxon>
        <taxon>Bacteroidota</taxon>
        <taxon>Sphingobacteriia</taxon>
        <taxon>Sphingobacteriales</taxon>
        <taxon>Sphingobacteriaceae</taxon>
        <taxon>Sphingobacterium</taxon>
    </lineage>
</organism>
<keyword evidence="6" id="KW-0560">Oxidoreductase</keyword>
<dbReference type="PANTHER" id="PTHR42747:SF3">
    <property type="entry name" value="NITRONATE MONOOXYGENASE-RELATED"/>
    <property type="match status" value="1"/>
</dbReference>
<evidence type="ECO:0000256" key="2">
    <source>
        <dbReference type="ARBA" id="ARBA00009881"/>
    </source>
</evidence>
<comment type="caution">
    <text evidence="10">The sequence shown here is derived from an EMBL/GenBank/DDBJ whole genome shotgun (WGS) entry which is preliminary data.</text>
</comment>
<comment type="similarity">
    <text evidence="2">Belongs to the nitronate monooxygenase family. NMO class I subfamily.</text>
</comment>
<keyword evidence="3" id="KW-0216">Detoxification</keyword>
<evidence type="ECO:0000256" key="5">
    <source>
        <dbReference type="ARBA" id="ARBA00022643"/>
    </source>
</evidence>
<evidence type="ECO:0000256" key="8">
    <source>
        <dbReference type="ARBA" id="ARBA00031155"/>
    </source>
</evidence>
<sequence>MWTDTKLKRLTGIDIPIIQGPFGGKLSAVELTSLVSNAGGMGSYGCQPFFANEIVDLSNEIRKSTSKPFNLNLWIKEKDDNIEDFDNVAFQKVVELFQPYFDEVGVEAPALPLPESPTFDDQIEAIFEAKPAVFSFVYGIPSEDILEKLRRLNIKTIGTATTLDEAIAIENAGVDAVVATGFDAGGHRVSFLENAEDSLVGTLSLIPQVADVVKIPVIAAGGIADARGVKAAFALGADAVQIGTAFLATEQSGASHTHREKLFSKDARYTTLTKVFTGRWSRGIRNRLTEELRAFQNSFAPYPLQGQIVSKLGAYPTNTEANPELKSFWAGQAAPLLKYHNAQLITHGVSLMAVLNFCTARFRNIERIS</sequence>
<comment type="cofactor">
    <cofactor evidence="1">
        <name>FMN</name>
        <dbReference type="ChEBI" id="CHEBI:58210"/>
    </cofactor>
</comment>
<evidence type="ECO:0000313" key="11">
    <source>
        <dbReference type="Proteomes" id="UP000602759"/>
    </source>
</evidence>
<dbReference type="RefSeq" id="WP_190992553.1">
    <property type="nucleotide sequence ID" value="NZ_JACOIK010000001.1"/>
</dbReference>
<evidence type="ECO:0000256" key="6">
    <source>
        <dbReference type="ARBA" id="ARBA00023002"/>
    </source>
</evidence>
<protein>
    <recommendedName>
        <fullName evidence="8">Propionate 3-nitronate monooxygenase</fullName>
    </recommendedName>
</protein>
<dbReference type="InterPro" id="IPR013785">
    <property type="entry name" value="Aldolase_TIM"/>
</dbReference>
<accession>A0ABR7YJT1</accession>
<keyword evidence="11" id="KW-1185">Reference proteome</keyword>
<keyword evidence="7 10" id="KW-0503">Monooxygenase</keyword>
<dbReference type="CDD" id="cd04730">
    <property type="entry name" value="NPD_like"/>
    <property type="match status" value="1"/>
</dbReference>
<keyword evidence="5" id="KW-0288">FMN</keyword>
<evidence type="ECO:0000256" key="1">
    <source>
        <dbReference type="ARBA" id="ARBA00001917"/>
    </source>
</evidence>
<reference evidence="10 11" key="1">
    <citation type="submission" date="2020-08" db="EMBL/GenBank/DDBJ databases">
        <title>Sphingobacterium sp. DN00404 isolated from aquaculture water.</title>
        <authorList>
            <person name="Zhang M."/>
        </authorList>
    </citation>
    <scope>NUCLEOTIDE SEQUENCE [LARGE SCALE GENOMIC DNA]</scope>
    <source>
        <strain evidence="10 11">DN00404</strain>
    </source>
</reference>
<dbReference type="PANTHER" id="PTHR42747">
    <property type="entry name" value="NITRONATE MONOOXYGENASE-RELATED"/>
    <property type="match status" value="1"/>
</dbReference>
<name>A0ABR7YJT1_9SPHI</name>
<comment type="catalytic activity">
    <reaction evidence="9">
        <text>3 propionate 3-nitronate + 3 O2 + H2O = 3 3-oxopropanoate + 2 nitrate + nitrite + H2O2 + 3 H(+)</text>
        <dbReference type="Rhea" id="RHEA:57332"/>
        <dbReference type="ChEBI" id="CHEBI:15377"/>
        <dbReference type="ChEBI" id="CHEBI:15378"/>
        <dbReference type="ChEBI" id="CHEBI:15379"/>
        <dbReference type="ChEBI" id="CHEBI:16240"/>
        <dbReference type="ChEBI" id="CHEBI:16301"/>
        <dbReference type="ChEBI" id="CHEBI:17632"/>
        <dbReference type="ChEBI" id="CHEBI:33190"/>
        <dbReference type="ChEBI" id="CHEBI:136067"/>
    </reaction>
</comment>
<dbReference type="InterPro" id="IPR004136">
    <property type="entry name" value="NMO"/>
</dbReference>
<gene>
    <name evidence="10" type="ORF">H8B06_01785</name>
</gene>
<evidence type="ECO:0000256" key="9">
    <source>
        <dbReference type="ARBA" id="ARBA00049401"/>
    </source>
</evidence>
<keyword evidence="4" id="KW-0285">Flavoprotein</keyword>
<dbReference type="GO" id="GO:0004497">
    <property type="term" value="F:monooxygenase activity"/>
    <property type="evidence" value="ECO:0007669"/>
    <property type="project" value="UniProtKB-KW"/>
</dbReference>
<dbReference type="Gene3D" id="3.20.20.70">
    <property type="entry name" value="Aldolase class I"/>
    <property type="match status" value="1"/>
</dbReference>
<dbReference type="EMBL" id="JACOIK010000001">
    <property type="protein sequence ID" value="MBD1431542.1"/>
    <property type="molecule type" value="Genomic_DNA"/>
</dbReference>
<proteinExistence type="inferred from homology"/>